<comment type="catalytic activity">
    <reaction evidence="7">
        <text>(6S)-5-methyl-5,6,7,8-tetrahydrofolate + NAD(+) = (6R)-5,10-methylene-5,6,7,8-tetrahydrofolate + NADH + H(+)</text>
        <dbReference type="Rhea" id="RHEA:19821"/>
        <dbReference type="ChEBI" id="CHEBI:15378"/>
        <dbReference type="ChEBI" id="CHEBI:15636"/>
        <dbReference type="ChEBI" id="CHEBI:18608"/>
        <dbReference type="ChEBI" id="CHEBI:57540"/>
        <dbReference type="ChEBI" id="CHEBI:57945"/>
        <dbReference type="EC" id="1.5.1.54"/>
    </reaction>
    <physiologicalReaction direction="right-to-left" evidence="7">
        <dbReference type="Rhea" id="RHEA:19823"/>
    </physiologicalReaction>
</comment>
<keyword evidence="6 8" id="KW-0560">Oxidoreductase</keyword>
<evidence type="ECO:0000256" key="4">
    <source>
        <dbReference type="ARBA" id="ARBA00022630"/>
    </source>
</evidence>
<evidence type="ECO:0000313" key="10">
    <source>
        <dbReference type="Proteomes" id="UP001589747"/>
    </source>
</evidence>
<protein>
    <recommendedName>
        <fullName evidence="8">Methylenetetrahydrofolate reductase</fullName>
    </recommendedName>
</protein>
<comment type="caution">
    <text evidence="9">The sequence shown here is derived from an EMBL/GenBank/DDBJ whole genome shotgun (WGS) entry which is preliminary data.</text>
</comment>
<evidence type="ECO:0000313" key="9">
    <source>
        <dbReference type="EMBL" id="MFB9326499.1"/>
    </source>
</evidence>
<evidence type="ECO:0000256" key="7">
    <source>
        <dbReference type="ARBA" id="ARBA00048628"/>
    </source>
</evidence>
<comment type="similarity">
    <text evidence="3 8">Belongs to the methylenetetrahydrofolate reductase family.</text>
</comment>
<dbReference type="Pfam" id="PF02219">
    <property type="entry name" value="MTHFR"/>
    <property type="match status" value="1"/>
</dbReference>
<dbReference type="InterPro" id="IPR003171">
    <property type="entry name" value="Mehydrof_redctse-like"/>
</dbReference>
<dbReference type="PANTHER" id="PTHR45754">
    <property type="entry name" value="METHYLENETETRAHYDROFOLATE REDUCTASE"/>
    <property type="match status" value="1"/>
</dbReference>
<keyword evidence="10" id="KW-1185">Reference proteome</keyword>
<organism evidence="9 10">
    <name type="scientific">Paenibacillus aurantiacus</name>
    <dbReference type="NCBI Taxonomy" id="1936118"/>
    <lineage>
        <taxon>Bacteria</taxon>
        <taxon>Bacillati</taxon>
        <taxon>Bacillota</taxon>
        <taxon>Bacilli</taxon>
        <taxon>Bacillales</taxon>
        <taxon>Paenibacillaceae</taxon>
        <taxon>Paenibacillus</taxon>
    </lineage>
</organism>
<comment type="cofactor">
    <cofactor evidence="1 8">
        <name>FAD</name>
        <dbReference type="ChEBI" id="CHEBI:57692"/>
    </cofactor>
</comment>
<accession>A0ABV5KMR0</accession>
<proteinExistence type="inferred from homology"/>
<reference evidence="9 10" key="1">
    <citation type="submission" date="2024-09" db="EMBL/GenBank/DDBJ databases">
        <authorList>
            <person name="Sun Q."/>
            <person name="Mori K."/>
        </authorList>
    </citation>
    <scope>NUCLEOTIDE SEQUENCE [LARGE SCALE GENOMIC DNA]</scope>
    <source>
        <strain evidence="9 10">TISTR 2452</strain>
    </source>
</reference>
<dbReference type="SUPFAM" id="SSF51730">
    <property type="entry name" value="FAD-linked oxidoreductase"/>
    <property type="match status" value="1"/>
</dbReference>
<evidence type="ECO:0000256" key="2">
    <source>
        <dbReference type="ARBA" id="ARBA00004777"/>
    </source>
</evidence>
<keyword evidence="4 8" id="KW-0285">Flavoprotein</keyword>
<gene>
    <name evidence="9" type="ORF">ACFFSY_11300</name>
</gene>
<keyword evidence="5 8" id="KW-0274">FAD</keyword>
<evidence type="ECO:0000256" key="5">
    <source>
        <dbReference type="ARBA" id="ARBA00022827"/>
    </source>
</evidence>
<comment type="pathway">
    <text evidence="2 8">One-carbon metabolism; tetrahydrofolate interconversion.</text>
</comment>
<dbReference type="InterPro" id="IPR029041">
    <property type="entry name" value="FAD-linked_oxidoreductase-like"/>
</dbReference>
<sequence length="251" mass="28462">MDVDALNISIELIPRDTAHLEAELTLVQTSYASINAINIPDLLRLSTRSWEGAAQAGRRFATCIPHIRAIDFNLKQDFGLLDVLDEHGINQVLVVTGDPPQDMNRPVYPTTSLDLIRKLKQARPSMKVYGAIDPYRANFRAEYDYIQRKLDAGADGFFTQPFFDLRLMEVYHELMGGQEIYWGVSPVTSDRSRNYWETKNNAVFPSSFEPTLGWNTQFARRVLDYGATTGTNVYLMPIKVDLKAYLDGIFG</sequence>
<dbReference type="RefSeq" id="WP_377493868.1">
    <property type="nucleotide sequence ID" value="NZ_JBHMDO010000021.1"/>
</dbReference>
<dbReference type="Gene3D" id="3.20.20.220">
    <property type="match status" value="1"/>
</dbReference>
<dbReference type="PANTHER" id="PTHR45754:SF3">
    <property type="entry name" value="METHYLENETETRAHYDROFOLATE REDUCTASE (NADPH)"/>
    <property type="match status" value="1"/>
</dbReference>
<dbReference type="GO" id="GO:0004489">
    <property type="term" value="F:methylenetetrahydrofolate reductase [NAD(P)H] activity"/>
    <property type="evidence" value="ECO:0007669"/>
    <property type="project" value="UniProtKB-EC"/>
</dbReference>
<name>A0ABV5KMR0_9BACL</name>
<evidence type="ECO:0000256" key="8">
    <source>
        <dbReference type="RuleBase" id="RU003862"/>
    </source>
</evidence>
<evidence type="ECO:0000256" key="6">
    <source>
        <dbReference type="ARBA" id="ARBA00023002"/>
    </source>
</evidence>
<dbReference type="Proteomes" id="UP001589747">
    <property type="component" value="Unassembled WGS sequence"/>
</dbReference>
<dbReference type="EMBL" id="JBHMDO010000021">
    <property type="protein sequence ID" value="MFB9326499.1"/>
    <property type="molecule type" value="Genomic_DNA"/>
</dbReference>
<evidence type="ECO:0000256" key="3">
    <source>
        <dbReference type="ARBA" id="ARBA00006743"/>
    </source>
</evidence>
<evidence type="ECO:0000256" key="1">
    <source>
        <dbReference type="ARBA" id="ARBA00001974"/>
    </source>
</evidence>